<keyword evidence="3" id="KW-0813">Transport</keyword>
<evidence type="ECO:0000256" key="1">
    <source>
        <dbReference type="ARBA" id="ARBA00004651"/>
    </source>
</evidence>
<feature type="transmembrane region" description="Helical" evidence="8">
    <location>
        <begin position="186"/>
        <end position="206"/>
    </location>
</feature>
<dbReference type="EMBL" id="RKRK01000005">
    <property type="protein sequence ID" value="RPF54824.1"/>
    <property type="molecule type" value="Genomic_DNA"/>
</dbReference>
<feature type="transmembrane region" description="Helical" evidence="8">
    <location>
        <begin position="345"/>
        <end position="370"/>
    </location>
</feature>
<organism evidence="9 10">
    <name type="scientific">Abyssicoccus albus</name>
    <dbReference type="NCBI Taxonomy" id="1817405"/>
    <lineage>
        <taxon>Bacteria</taxon>
        <taxon>Bacillati</taxon>
        <taxon>Bacillota</taxon>
        <taxon>Bacilli</taxon>
        <taxon>Bacillales</taxon>
        <taxon>Abyssicoccaceae</taxon>
    </lineage>
</organism>
<keyword evidence="6 8" id="KW-1133">Transmembrane helix</keyword>
<dbReference type="InterPro" id="IPR000060">
    <property type="entry name" value="BCCT_transptr"/>
</dbReference>
<comment type="subcellular location">
    <subcellularLocation>
        <location evidence="1">Cell membrane</location>
        <topology evidence="1">Multi-pass membrane protein</topology>
    </subcellularLocation>
</comment>
<feature type="transmembrane region" description="Helical" evidence="8">
    <location>
        <begin position="258"/>
        <end position="278"/>
    </location>
</feature>
<keyword evidence="5 8" id="KW-0812">Transmembrane</keyword>
<feature type="transmembrane region" description="Helical" evidence="8">
    <location>
        <begin position="226"/>
        <end position="246"/>
    </location>
</feature>
<feature type="transmembrane region" description="Helical" evidence="8">
    <location>
        <begin position="7"/>
        <end position="25"/>
    </location>
</feature>
<gene>
    <name evidence="9" type="ORF">EDD62_1601</name>
</gene>
<sequence>MGKKVTSVFYVALAVCMIFVIWGSIQPTQMEEATAKITSFFSEYFGWYYLILVLLFLVFCIYLMFSKFGKIRLGKEGEKPEFSTGAWFAMLFSAGMGIGLVFWTTAEPTQHAFLNAPVAEVGTPKAINDAMKFAFFHWGIHAWAVYAIVALVFAYFSFHRGYPNLVSSTLIPIFGEARMKGWLGQLVDILAVLATVFGVAATLGFGTGQINGGLNYLFDIPQSFTVQLIILIVATALFIISAWSGIGKGIKVLSTSNMGLAFVLLLVLFIVGPSMYILNTFTNALGNYVADFFQMSLRIAPEDDEARKWINSWTIFYWAWWISWAPFVGIFIARVSRGRTIRQFMAGVLIVPALVCFLFFAVFGTSAIHIEKNGLAKISEATLETATFMMLEQYPLGFLLSLITIVVIAIFFITSADSATFVLGMLSGGGTNTPHAATKISWGIILSAIAAVIMFFGGTQGLQNLLIIAALPFSIVMILMSVSFYKSAKSELFKKKEIK</sequence>
<reference evidence="9 10" key="1">
    <citation type="submission" date="2018-11" db="EMBL/GenBank/DDBJ databases">
        <title>Genomic Encyclopedia of Type Strains, Phase IV (KMG-IV): sequencing the most valuable type-strain genomes for metagenomic binning, comparative biology and taxonomic classification.</title>
        <authorList>
            <person name="Goeker M."/>
        </authorList>
    </citation>
    <scope>NUCLEOTIDE SEQUENCE [LARGE SCALE GENOMIC DNA]</scope>
    <source>
        <strain evidence="9 10">DSM 29158</strain>
    </source>
</reference>
<keyword evidence="10" id="KW-1185">Reference proteome</keyword>
<evidence type="ECO:0000256" key="7">
    <source>
        <dbReference type="ARBA" id="ARBA00023136"/>
    </source>
</evidence>
<dbReference type="NCBIfam" id="TIGR00842">
    <property type="entry name" value="bcct"/>
    <property type="match status" value="1"/>
</dbReference>
<dbReference type="PANTHER" id="PTHR30047:SF7">
    <property type="entry name" value="HIGH-AFFINITY CHOLINE TRANSPORT PROTEIN"/>
    <property type="match status" value="1"/>
</dbReference>
<comment type="similarity">
    <text evidence="2">Belongs to the BCCT transporter (TC 2.A.15) family.</text>
</comment>
<keyword evidence="4" id="KW-1003">Cell membrane</keyword>
<feature type="transmembrane region" description="Helical" evidence="8">
    <location>
        <begin position="465"/>
        <end position="485"/>
    </location>
</feature>
<evidence type="ECO:0000256" key="3">
    <source>
        <dbReference type="ARBA" id="ARBA00022448"/>
    </source>
</evidence>
<feature type="transmembrane region" description="Helical" evidence="8">
    <location>
        <begin position="440"/>
        <end position="459"/>
    </location>
</feature>
<accession>A0A3N5BBD0</accession>
<dbReference type="InterPro" id="IPR018093">
    <property type="entry name" value="BCCT_CS"/>
</dbReference>
<proteinExistence type="inferred from homology"/>
<evidence type="ECO:0000256" key="5">
    <source>
        <dbReference type="ARBA" id="ARBA00022692"/>
    </source>
</evidence>
<dbReference type="GO" id="GO:0022857">
    <property type="term" value="F:transmembrane transporter activity"/>
    <property type="evidence" value="ECO:0007669"/>
    <property type="project" value="InterPro"/>
</dbReference>
<feature type="transmembrane region" description="Helical" evidence="8">
    <location>
        <begin position="398"/>
        <end position="428"/>
    </location>
</feature>
<dbReference type="PANTHER" id="PTHR30047">
    <property type="entry name" value="HIGH-AFFINITY CHOLINE TRANSPORT PROTEIN-RELATED"/>
    <property type="match status" value="1"/>
</dbReference>
<evidence type="ECO:0000313" key="10">
    <source>
        <dbReference type="Proteomes" id="UP000277108"/>
    </source>
</evidence>
<dbReference type="AlphaFoldDB" id="A0A3N5BBD0"/>
<protein>
    <submittedName>
        <fullName evidence="9">Glycine betaine transporter</fullName>
    </submittedName>
</protein>
<feature type="transmembrane region" description="Helical" evidence="8">
    <location>
        <begin position="86"/>
        <end position="106"/>
    </location>
</feature>
<evidence type="ECO:0000256" key="4">
    <source>
        <dbReference type="ARBA" id="ARBA00022475"/>
    </source>
</evidence>
<feature type="transmembrane region" description="Helical" evidence="8">
    <location>
        <begin position="315"/>
        <end position="333"/>
    </location>
</feature>
<feature type="transmembrane region" description="Helical" evidence="8">
    <location>
        <begin position="135"/>
        <end position="158"/>
    </location>
</feature>
<evidence type="ECO:0000256" key="6">
    <source>
        <dbReference type="ARBA" id="ARBA00022989"/>
    </source>
</evidence>
<evidence type="ECO:0000313" key="9">
    <source>
        <dbReference type="EMBL" id="RPF54824.1"/>
    </source>
</evidence>
<feature type="transmembrane region" description="Helical" evidence="8">
    <location>
        <begin position="45"/>
        <end position="65"/>
    </location>
</feature>
<keyword evidence="7 8" id="KW-0472">Membrane</keyword>
<name>A0A3N5BBD0_9BACL</name>
<dbReference type="PROSITE" id="PS01303">
    <property type="entry name" value="BCCT"/>
    <property type="match status" value="1"/>
</dbReference>
<dbReference type="GO" id="GO:0005886">
    <property type="term" value="C:plasma membrane"/>
    <property type="evidence" value="ECO:0007669"/>
    <property type="project" value="UniProtKB-SubCell"/>
</dbReference>
<evidence type="ECO:0000256" key="2">
    <source>
        <dbReference type="ARBA" id="ARBA00005658"/>
    </source>
</evidence>
<dbReference type="Proteomes" id="UP000277108">
    <property type="component" value="Unassembled WGS sequence"/>
</dbReference>
<evidence type="ECO:0000256" key="8">
    <source>
        <dbReference type="SAM" id="Phobius"/>
    </source>
</evidence>
<comment type="caution">
    <text evidence="9">The sequence shown here is derived from an EMBL/GenBank/DDBJ whole genome shotgun (WGS) entry which is preliminary data.</text>
</comment>
<dbReference type="Pfam" id="PF02028">
    <property type="entry name" value="BCCT"/>
    <property type="match status" value="1"/>
</dbReference>